<keyword evidence="2" id="KW-1185">Reference proteome</keyword>
<organism evidence="1 2">
    <name type="scientific">Methylotenera oryzisoli</name>
    <dbReference type="NCBI Taxonomy" id="2080758"/>
    <lineage>
        <taxon>Bacteria</taxon>
        <taxon>Pseudomonadati</taxon>
        <taxon>Pseudomonadota</taxon>
        <taxon>Betaproteobacteria</taxon>
        <taxon>Nitrosomonadales</taxon>
        <taxon>Methylophilaceae</taxon>
        <taxon>Methylotenera</taxon>
    </lineage>
</organism>
<name>A0A4Y9VVU2_9PROT</name>
<dbReference type="AlphaFoldDB" id="A0A4Y9VVU2"/>
<comment type="caution">
    <text evidence="1">The sequence shown here is derived from an EMBL/GenBank/DDBJ whole genome shotgun (WGS) entry which is preliminary data.</text>
</comment>
<sequence length="63" mass="7259">MADLSQNGWYLYSIIGGAFKLQELAYPRNFEWHLWARILILLMSLKVNYVSNGHLAIFTIGSI</sequence>
<gene>
    <name evidence="1" type="ORF">C3Y98_00845</name>
</gene>
<dbReference type="EMBL" id="PQVH01000001">
    <property type="protein sequence ID" value="TFW73459.1"/>
    <property type="molecule type" value="Genomic_DNA"/>
</dbReference>
<proteinExistence type="predicted"/>
<evidence type="ECO:0000313" key="1">
    <source>
        <dbReference type="EMBL" id="TFW73459.1"/>
    </source>
</evidence>
<accession>A0A4Y9VVU2</accession>
<dbReference type="Proteomes" id="UP000297706">
    <property type="component" value="Unassembled WGS sequence"/>
</dbReference>
<protein>
    <submittedName>
        <fullName evidence="1">Uncharacterized protein</fullName>
    </submittedName>
</protein>
<reference evidence="1 2" key="1">
    <citation type="submission" date="2018-02" db="EMBL/GenBank/DDBJ databases">
        <title>A novel lanthanide dependent methylotroph, Methylotenera sp. La3113.</title>
        <authorList>
            <person name="Lv H."/>
            <person name="Tani A."/>
        </authorList>
    </citation>
    <scope>NUCLEOTIDE SEQUENCE [LARGE SCALE GENOMIC DNA]</scope>
    <source>
        <strain evidence="1 2">La3113</strain>
    </source>
</reference>
<evidence type="ECO:0000313" key="2">
    <source>
        <dbReference type="Proteomes" id="UP000297706"/>
    </source>
</evidence>